<evidence type="ECO:0000313" key="6">
    <source>
        <dbReference type="EMBL" id="GAA3946102.1"/>
    </source>
</evidence>
<evidence type="ECO:0000313" key="7">
    <source>
        <dbReference type="Proteomes" id="UP001501337"/>
    </source>
</evidence>
<dbReference type="Pfam" id="PF20256">
    <property type="entry name" value="MoCoBD_2"/>
    <property type="match status" value="1"/>
</dbReference>
<evidence type="ECO:0000256" key="4">
    <source>
        <dbReference type="SAM" id="MobiDB-lite"/>
    </source>
</evidence>
<gene>
    <name evidence="6" type="ORF">GCM10022278_01600</name>
</gene>
<accession>A0ABP7NJC5</accession>
<feature type="domain" description="Aldehyde oxidase/xanthine dehydrogenase a/b hammerhead" evidence="5">
    <location>
        <begin position="20"/>
        <end position="133"/>
    </location>
</feature>
<dbReference type="Gene3D" id="3.30.365.10">
    <property type="entry name" value="Aldehyde oxidase/xanthine dehydrogenase, molybdopterin binding domain"/>
    <property type="match status" value="4"/>
</dbReference>
<evidence type="ECO:0000259" key="5">
    <source>
        <dbReference type="SMART" id="SM01008"/>
    </source>
</evidence>
<sequence length="735" mass="79805">MSKNLVGAAVPRVDGARKLSGLAPYTSDNHLPNMAYGYGVFSTIASGKITGIDTGEASKMPGVIDIFHHKHFPKLYRTPSSFEEENKVDETRLPFEDDMVHYAGQFVALVVAETFEQARAAAYRVKVDYKAEDPIATMDQALKRSEKKPAPPETDHSRGEPDKRFESAARKIERVYTTPVETHNPMELHASVAHWENGRLVLFEASQGVIFARNVMSKVFGIAPSQVEVRAPFIGSGFGSKLWIWPHAVAAAAAAREVKRPVQLVVPRQEMFTTTGQRPATHQTLRIATGEQGKLQALTQDSINSTSTTDVYVESSGSCTKSLYDCPDLRVSHATVASNRGTPTSMRAPGAAPGLFALESAMDEMAIELGMDPLEFRKLNFTDRDQSLDLPFSSIHLLEAYEKGAEKFGWSERNPEIGSMRDGDEVIGWGVAACNWEALKRDCSARVSMRSDGTVFASCATQDIGTGTYTILAQVISDLTGVAIDKVDIELGSSAYPSGPVSGGSWATATTLPAIAKATKNAIDQLKVYATSSNAKFADQKPEDLKYEDGEVISGSGDRISFTELLKQQRLASADGEADTPAAEQDKFSFRSFGVHFVEVRWDEAISNLRVSRVVSAIDVGKIINSTTAANQVEGAVVMGIGMALYEATEYDHRTGLPVNNDYAEYLVPTHADQPDSVDVILLDHPDYDFNEYGARGIGEIGITGLAAAVANAVHHATGKRVRDLPIRLEKLMAT</sequence>
<protein>
    <submittedName>
        <fullName evidence="6">Xanthine dehydrogenase family protein molybdopterin-binding subunit</fullName>
    </submittedName>
</protein>
<evidence type="ECO:0000256" key="3">
    <source>
        <dbReference type="ARBA" id="ARBA00023002"/>
    </source>
</evidence>
<dbReference type="InterPro" id="IPR036856">
    <property type="entry name" value="Ald_Oxase/Xan_DH_a/b_sf"/>
</dbReference>
<dbReference type="InterPro" id="IPR000674">
    <property type="entry name" value="Ald_Oxase/Xan_DH_a/b"/>
</dbReference>
<dbReference type="InterPro" id="IPR016208">
    <property type="entry name" value="Ald_Oxase/xanthine_DH-like"/>
</dbReference>
<keyword evidence="2" id="KW-0500">Molybdenum</keyword>
<feature type="compositionally biased region" description="Basic and acidic residues" evidence="4">
    <location>
        <begin position="141"/>
        <end position="164"/>
    </location>
</feature>
<dbReference type="PANTHER" id="PTHR11908:SF132">
    <property type="entry name" value="ALDEHYDE OXIDASE 1-RELATED"/>
    <property type="match status" value="1"/>
</dbReference>
<dbReference type="SUPFAM" id="SSF54665">
    <property type="entry name" value="CO dehydrogenase molybdoprotein N-domain-like"/>
    <property type="match status" value="1"/>
</dbReference>
<dbReference type="EMBL" id="BAABBO010000001">
    <property type="protein sequence ID" value="GAA3946102.1"/>
    <property type="molecule type" value="Genomic_DNA"/>
</dbReference>
<dbReference type="Proteomes" id="UP001501337">
    <property type="component" value="Unassembled WGS sequence"/>
</dbReference>
<dbReference type="RefSeq" id="WP_344802296.1">
    <property type="nucleotide sequence ID" value="NZ_BAABBO010000001.1"/>
</dbReference>
<dbReference type="SUPFAM" id="SSF56003">
    <property type="entry name" value="Molybdenum cofactor-binding domain"/>
    <property type="match status" value="1"/>
</dbReference>
<dbReference type="InterPro" id="IPR046867">
    <property type="entry name" value="AldOxase/xan_DH_MoCoBD2"/>
</dbReference>
<evidence type="ECO:0000256" key="2">
    <source>
        <dbReference type="ARBA" id="ARBA00022505"/>
    </source>
</evidence>
<dbReference type="Pfam" id="PF01315">
    <property type="entry name" value="Ald_Xan_dh_C"/>
    <property type="match status" value="1"/>
</dbReference>
<dbReference type="SMART" id="SM01008">
    <property type="entry name" value="Ald_Xan_dh_C"/>
    <property type="match status" value="1"/>
</dbReference>
<comment type="similarity">
    <text evidence="1">Belongs to the xanthine dehydrogenase family.</text>
</comment>
<reference evidence="7" key="1">
    <citation type="journal article" date="2019" name="Int. J. Syst. Evol. Microbiol.">
        <title>The Global Catalogue of Microorganisms (GCM) 10K type strain sequencing project: providing services to taxonomists for standard genome sequencing and annotation.</title>
        <authorList>
            <consortium name="The Broad Institute Genomics Platform"/>
            <consortium name="The Broad Institute Genome Sequencing Center for Infectious Disease"/>
            <person name="Wu L."/>
            <person name="Ma J."/>
        </authorList>
    </citation>
    <scope>NUCLEOTIDE SEQUENCE [LARGE SCALE GENOMIC DNA]</scope>
    <source>
        <strain evidence="7">JCM 17555</strain>
    </source>
</reference>
<feature type="region of interest" description="Disordered" evidence="4">
    <location>
        <begin position="140"/>
        <end position="164"/>
    </location>
</feature>
<dbReference type="Gene3D" id="3.90.1170.50">
    <property type="entry name" value="Aldehyde oxidase/xanthine dehydrogenase, a/b hammerhead"/>
    <property type="match status" value="1"/>
</dbReference>
<dbReference type="InterPro" id="IPR037165">
    <property type="entry name" value="AldOxase/xan_DH_Mopterin-bd_sf"/>
</dbReference>
<dbReference type="InterPro" id="IPR008274">
    <property type="entry name" value="AldOxase/xan_DH_MoCoBD1"/>
</dbReference>
<keyword evidence="7" id="KW-1185">Reference proteome</keyword>
<dbReference type="Pfam" id="PF02738">
    <property type="entry name" value="MoCoBD_1"/>
    <property type="match status" value="1"/>
</dbReference>
<proteinExistence type="inferred from homology"/>
<comment type="caution">
    <text evidence="6">The sequence shown here is derived from an EMBL/GenBank/DDBJ whole genome shotgun (WGS) entry which is preliminary data.</text>
</comment>
<dbReference type="PANTHER" id="PTHR11908">
    <property type="entry name" value="XANTHINE DEHYDROGENASE"/>
    <property type="match status" value="1"/>
</dbReference>
<name>A0ABP7NJC5_9GAMM</name>
<evidence type="ECO:0000256" key="1">
    <source>
        <dbReference type="ARBA" id="ARBA00006849"/>
    </source>
</evidence>
<keyword evidence="3" id="KW-0560">Oxidoreductase</keyword>
<organism evidence="6 7">
    <name type="scientific">Allohahella marinimesophila</name>
    <dbReference type="NCBI Taxonomy" id="1054972"/>
    <lineage>
        <taxon>Bacteria</taxon>
        <taxon>Pseudomonadati</taxon>
        <taxon>Pseudomonadota</taxon>
        <taxon>Gammaproteobacteria</taxon>
        <taxon>Oceanospirillales</taxon>
        <taxon>Hahellaceae</taxon>
        <taxon>Allohahella</taxon>
    </lineage>
</organism>